<evidence type="ECO:0000256" key="3">
    <source>
        <dbReference type="ARBA" id="ARBA00022833"/>
    </source>
</evidence>
<dbReference type="Gene3D" id="4.10.1000.10">
    <property type="entry name" value="Zinc finger, CCCH-type"/>
    <property type="match status" value="1"/>
</dbReference>
<feature type="zinc finger region" description="C3H1-type" evidence="4">
    <location>
        <begin position="50"/>
        <end position="77"/>
    </location>
</feature>
<reference evidence="7 8" key="1">
    <citation type="journal article" date="2015" name="Fungal Genet. Biol.">
        <title>Evolution of novel wood decay mechanisms in Agaricales revealed by the genome sequences of Fistulina hepatica and Cylindrobasidium torrendii.</title>
        <authorList>
            <person name="Floudas D."/>
            <person name="Held B.W."/>
            <person name="Riley R."/>
            <person name="Nagy L.G."/>
            <person name="Koehler G."/>
            <person name="Ransdell A.S."/>
            <person name="Younus H."/>
            <person name="Chow J."/>
            <person name="Chiniquy J."/>
            <person name="Lipzen A."/>
            <person name="Tritt A."/>
            <person name="Sun H."/>
            <person name="Haridas S."/>
            <person name="LaButti K."/>
            <person name="Ohm R.A."/>
            <person name="Kues U."/>
            <person name="Blanchette R.A."/>
            <person name="Grigoriev I.V."/>
            <person name="Minto R.E."/>
            <person name="Hibbett D.S."/>
        </authorList>
    </citation>
    <scope>NUCLEOTIDE SEQUENCE [LARGE SCALE GENOMIC DNA]</scope>
    <source>
        <strain evidence="7 8">ATCC 64428</strain>
    </source>
</reference>
<dbReference type="Proteomes" id="UP000054144">
    <property type="component" value="Unassembled WGS sequence"/>
</dbReference>
<feature type="region of interest" description="Disordered" evidence="5">
    <location>
        <begin position="367"/>
        <end position="477"/>
    </location>
</feature>
<protein>
    <recommendedName>
        <fullName evidence="6">C3H1-type domain-containing protein</fullName>
    </recommendedName>
</protein>
<feature type="domain" description="C3H1-type" evidence="6">
    <location>
        <begin position="50"/>
        <end position="77"/>
    </location>
</feature>
<dbReference type="InterPro" id="IPR045072">
    <property type="entry name" value="MKRN-like"/>
</dbReference>
<feature type="compositionally biased region" description="Acidic residues" evidence="5">
    <location>
        <begin position="894"/>
        <end position="903"/>
    </location>
</feature>
<evidence type="ECO:0000256" key="2">
    <source>
        <dbReference type="ARBA" id="ARBA00022771"/>
    </source>
</evidence>
<evidence type="ECO:0000313" key="7">
    <source>
        <dbReference type="EMBL" id="KIY48778.1"/>
    </source>
</evidence>
<feature type="region of interest" description="Disordered" evidence="5">
    <location>
        <begin position="609"/>
        <end position="663"/>
    </location>
</feature>
<feature type="compositionally biased region" description="Basic and acidic residues" evidence="5">
    <location>
        <begin position="115"/>
        <end position="165"/>
    </location>
</feature>
<dbReference type="GO" id="GO:0008270">
    <property type="term" value="F:zinc ion binding"/>
    <property type="evidence" value="ECO:0007669"/>
    <property type="project" value="UniProtKB-KW"/>
</dbReference>
<evidence type="ECO:0000256" key="5">
    <source>
        <dbReference type="SAM" id="MobiDB-lite"/>
    </source>
</evidence>
<feature type="compositionally biased region" description="Polar residues" evidence="5">
    <location>
        <begin position="280"/>
        <end position="309"/>
    </location>
</feature>
<feature type="compositionally biased region" description="Low complexity" evidence="5">
    <location>
        <begin position="90"/>
        <end position="101"/>
    </location>
</feature>
<dbReference type="PANTHER" id="PTHR11224">
    <property type="entry name" value="MAKORIN-RELATED"/>
    <property type="match status" value="1"/>
</dbReference>
<keyword evidence="8" id="KW-1185">Reference proteome</keyword>
<feature type="compositionally biased region" description="Polar residues" evidence="5">
    <location>
        <begin position="627"/>
        <end position="663"/>
    </location>
</feature>
<organism evidence="7 8">
    <name type="scientific">Fistulina hepatica ATCC 64428</name>
    <dbReference type="NCBI Taxonomy" id="1128425"/>
    <lineage>
        <taxon>Eukaryota</taxon>
        <taxon>Fungi</taxon>
        <taxon>Dikarya</taxon>
        <taxon>Basidiomycota</taxon>
        <taxon>Agaricomycotina</taxon>
        <taxon>Agaricomycetes</taxon>
        <taxon>Agaricomycetidae</taxon>
        <taxon>Agaricales</taxon>
        <taxon>Fistulinaceae</taxon>
        <taxon>Fistulina</taxon>
    </lineage>
</organism>
<gene>
    <name evidence="7" type="ORF">FISHEDRAFT_58688</name>
</gene>
<dbReference type="InterPro" id="IPR000571">
    <property type="entry name" value="Znf_CCCH"/>
</dbReference>
<feature type="compositionally biased region" description="Basic and acidic residues" evidence="5">
    <location>
        <begin position="263"/>
        <end position="273"/>
    </location>
</feature>
<feature type="region of interest" description="Disordered" evidence="5">
    <location>
        <begin position="883"/>
        <end position="903"/>
    </location>
</feature>
<keyword evidence="2 4" id="KW-0863">Zinc-finger</keyword>
<dbReference type="GO" id="GO:0061630">
    <property type="term" value="F:ubiquitin protein ligase activity"/>
    <property type="evidence" value="ECO:0007669"/>
    <property type="project" value="InterPro"/>
</dbReference>
<evidence type="ECO:0000256" key="4">
    <source>
        <dbReference type="PROSITE-ProRule" id="PRU00723"/>
    </source>
</evidence>
<dbReference type="PROSITE" id="PS50103">
    <property type="entry name" value="ZF_C3H1"/>
    <property type="match status" value="2"/>
</dbReference>
<dbReference type="OrthoDB" id="411372at2759"/>
<feature type="compositionally biased region" description="Low complexity" evidence="5">
    <location>
        <begin position="195"/>
        <end position="210"/>
    </location>
</feature>
<accession>A0A0D7AD23</accession>
<feature type="zinc finger region" description="C3H1-type" evidence="4">
    <location>
        <begin position="20"/>
        <end position="47"/>
    </location>
</feature>
<keyword evidence="1 4" id="KW-0479">Metal-binding</keyword>
<feature type="domain" description="C3H1-type" evidence="6">
    <location>
        <begin position="20"/>
        <end position="47"/>
    </location>
</feature>
<dbReference type="SMART" id="SM00356">
    <property type="entry name" value="ZnF_C3H1"/>
    <property type="match status" value="2"/>
</dbReference>
<proteinExistence type="predicted"/>
<feature type="region of interest" description="Disordered" evidence="5">
    <location>
        <begin position="83"/>
        <end position="336"/>
    </location>
</feature>
<feature type="compositionally biased region" description="Polar residues" evidence="5">
    <location>
        <begin position="180"/>
        <end position="190"/>
    </location>
</feature>
<sequence length="903" mass="93938">MADAVDDDDRHEKKKTKAKDLSHVPCKFFKVGGCTAGSSCPFSHNLPEPGGQKDVCAWFVKGNCKFGHKCALAHVLPGQSMSMDRKNKKAAQAQAQANREAAGGGGGNNGKRRERRVDEGKRGDDSRRDRGDHDDHNGSARKERNVEGMRRDRSGDGSRRDKAKDGGLLGGPGGLLSGSTAPTRVLTSSRPPMALPLKASISPSAPAPALRDIDFTVDGVDDAPPPAKSYSGVLKDSHPARNATASAPIPRPPLVEENDEPEPWDKAKGERVDFGPIGSPTKSTGISPTSPRRANGISINSPDAGSSHDNSPHKVGSPGSHANSFMSTSPFTAPAGRYYEQGTTASYYERSNSSAFLGDMGLSRSVGWGGMGLTGRREEAESTNSDKLGQTKEEDLEDFIPSSLSELLTPEETSRRMNRRLSNTSGVPAPMSKLTSTDPTTGAKAAVEESGGAEPKPGLAPVRQSSPPEQPYSRSVPAPSLLGIKSIWGDANADKRLPSQSRTPAMTVGSPSQYGEYGLAGRNGAYGNVVNLHTGSPSNAHLAVGSPTSNTFRDAIGSLGSVGETFTAHYRLGMSLSPSNASAAFLPNIHREYHASLLTRANAGADQSRLNRNITPPVPSQAVPSLAMNSSQSQPLGAGTSTLTPSDSTQTLHGNSTSTGFTKATSVRSPFDLTQYANGQPLLGTNTDPYGGNTIMSPSSKALHSHAPGQSLPQGLAAGYSRIHALPPLNSPANSSAIGSPGLNSAFNVGSFTGSSFGARMDYSATKADYGSFSAKGLSDWAASTPPSENTAFGLSGQNNGGLGSLGSPPGLGIQHPKGLTGNPSLDAMFSRLSVGTPTGGAQTVSQGPRWANSHLRRPSQPTMLQGTDATAPYGTTVGQNTIPAQPGFAHANDDDDLFSMDG</sequence>
<dbReference type="PANTHER" id="PTHR11224:SF10">
    <property type="entry name" value="IP09428P-RELATED"/>
    <property type="match status" value="1"/>
</dbReference>
<dbReference type="InterPro" id="IPR036855">
    <property type="entry name" value="Znf_CCCH_sf"/>
</dbReference>
<evidence type="ECO:0000313" key="8">
    <source>
        <dbReference type="Proteomes" id="UP000054144"/>
    </source>
</evidence>
<name>A0A0D7AD23_9AGAR</name>
<feature type="compositionally biased region" description="Gly residues" evidence="5">
    <location>
        <begin position="167"/>
        <end position="176"/>
    </location>
</feature>
<feature type="region of interest" description="Disordered" evidence="5">
    <location>
        <begin position="789"/>
        <end position="866"/>
    </location>
</feature>
<keyword evidence="3 4" id="KW-0862">Zinc</keyword>
<feature type="compositionally biased region" description="Polar residues" evidence="5">
    <location>
        <begin position="834"/>
        <end position="847"/>
    </location>
</feature>
<dbReference type="AlphaFoldDB" id="A0A0D7AD23"/>
<evidence type="ECO:0000259" key="6">
    <source>
        <dbReference type="PROSITE" id="PS50103"/>
    </source>
</evidence>
<feature type="compositionally biased region" description="Polar residues" evidence="5">
    <location>
        <begin position="320"/>
        <end position="331"/>
    </location>
</feature>
<dbReference type="GO" id="GO:0000209">
    <property type="term" value="P:protein polyubiquitination"/>
    <property type="evidence" value="ECO:0007669"/>
    <property type="project" value="InterPro"/>
</dbReference>
<evidence type="ECO:0000256" key="1">
    <source>
        <dbReference type="ARBA" id="ARBA00022723"/>
    </source>
</evidence>
<dbReference type="SUPFAM" id="SSF90229">
    <property type="entry name" value="CCCH zinc finger"/>
    <property type="match status" value="1"/>
</dbReference>
<dbReference type="EMBL" id="KN881813">
    <property type="protein sequence ID" value="KIY48778.1"/>
    <property type="molecule type" value="Genomic_DNA"/>
</dbReference>